<comment type="caution">
    <text evidence="1">The sequence shown here is derived from an EMBL/GenBank/DDBJ whole genome shotgun (WGS) entry which is preliminary data.</text>
</comment>
<dbReference type="AlphaFoldDB" id="A0A1E1K6U2"/>
<dbReference type="InParanoid" id="A0A1E1K6U2"/>
<keyword evidence="2" id="KW-1185">Reference proteome</keyword>
<evidence type="ECO:0000313" key="1">
    <source>
        <dbReference type="EMBL" id="CZS93816.1"/>
    </source>
</evidence>
<evidence type="ECO:0000313" key="2">
    <source>
        <dbReference type="Proteomes" id="UP000178129"/>
    </source>
</evidence>
<accession>A0A1E1K6U2</accession>
<gene>
    <name evidence="1" type="ORF">RCO7_08013</name>
</gene>
<name>A0A1E1K6U2_9HELO</name>
<proteinExistence type="predicted"/>
<protein>
    <submittedName>
        <fullName evidence="1">Uncharacterized protein</fullName>
    </submittedName>
</protein>
<dbReference type="EMBL" id="FJUW01000007">
    <property type="protein sequence ID" value="CZS93816.1"/>
    <property type="molecule type" value="Genomic_DNA"/>
</dbReference>
<reference evidence="2" key="1">
    <citation type="submission" date="2016-03" db="EMBL/GenBank/DDBJ databases">
        <authorList>
            <person name="Ploux O."/>
        </authorList>
    </citation>
    <scope>NUCLEOTIDE SEQUENCE [LARGE SCALE GENOMIC DNA]</scope>
    <source>
        <strain evidence="2">UK7</strain>
    </source>
</reference>
<organism evidence="1 2">
    <name type="scientific">Rhynchosporium graminicola</name>
    <dbReference type="NCBI Taxonomy" id="2792576"/>
    <lineage>
        <taxon>Eukaryota</taxon>
        <taxon>Fungi</taxon>
        <taxon>Dikarya</taxon>
        <taxon>Ascomycota</taxon>
        <taxon>Pezizomycotina</taxon>
        <taxon>Leotiomycetes</taxon>
        <taxon>Helotiales</taxon>
        <taxon>Ploettnerulaceae</taxon>
        <taxon>Rhynchosporium</taxon>
    </lineage>
</organism>
<sequence length="389" mass="43666">MAKIQVALPVSIRWVCTTNTAITRNLTIAADTPSRFDDRSPASYLTKACGRKGIEQSNFTIDSHPQDHGIIDALSQNFRIMPIACKFDDNDRVSTAAEESKIRLISKPDLLGHFVVCLPDSHKGGYVTISDKGHSSVFDWSDSANQCRHWVAMTKNCAVKISPVTEGTQILLVYELIITKQIGDGLGSGNIIDPKLSPLYQGVKDSLLEPGFMKTDIRTHTSTKMGKRLPFALRGVDMVFNSVFKSLGLNVQVRPILDPDDIDMVLENRFEKEFGDGYNGYDDYGELPWLCIGENESMYFDEYNLLSFDQGLDFTWPMEERHGDTFLNSPYSGGKKPRELAVVMMEDSSEEDMMYEGYSDRHSQSSERLHSLVGKLVHVPKLAHIVMDF</sequence>
<dbReference type="Proteomes" id="UP000178129">
    <property type="component" value="Unassembled WGS sequence"/>
</dbReference>